<protein>
    <submittedName>
        <fullName evidence="1">Uncharacterized protein</fullName>
    </submittedName>
</protein>
<name>A0A7G9YHN2_9EURY</name>
<sequence length="51" mass="5886">MLDAIRNLGILKMIDEFKEEFDFNALESVDSFIEAREKAIESGEVFLQYGL</sequence>
<evidence type="ECO:0000313" key="1">
    <source>
        <dbReference type="EMBL" id="QNO47516.1"/>
    </source>
</evidence>
<dbReference type="EMBL" id="MT631265">
    <property type="protein sequence ID" value="QNO47516.1"/>
    <property type="molecule type" value="Genomic_DNA"/>
</dbReference>
<reference evidence="1" key="1">
    <citation type="submission" date="2020-06" db="EMBL/GenBank/DDBJ databases">
        <title>Unique genomic features of the anaerobic methanotrophic archaea.</title>
        <authorList>
            <person name="Chadwick G.L."/>
            <person name="Skennerton C.T."/>
            <person name="Laso-Perez R."/>
            <person name="Leu A.O."/>
            <person name="Speth D.R."/>
            <person name="Yu H."/>
            <person name="Morgan-Lang C."/>
            <person name="Hatzenpichler R."/>
            <person name="Goudeau D."/>
            <person name="Malmstrom R."/>
            <person name="Brazelton W.J."/>
            <person name="Woyke T."/>
            <person name="Hallam S.J."/>
            <person name="Tyson G.W."/>
            <person name="Wegener G."/>
            <person name="Boetius A."/>
            <person name="Orphan V."/>
        </authorList>
    </citation>
    <scope>NUCLEOTIDE SEQUENCE</scope>
</reference>
<accession>A0A7G9YHN2</accession>
<dbReference type="AlphaFoldDB" id="A0A7G9YHN2"/>
<gene>
    <name evidence="1" type="ORF">GGGHDLIA_00006</name>
</gene>
<organism evidence="1">
    <name type="scientific">Candidatus Methanogaster sp. ANME-2c ERB4</name>
    <dbReference type="NCBI Taxonomy" id="2759911"/>
    <lineage>
        <taxon>Archaea</taxon>
        <taxon>Methanobacteriati</taxon>
        <taxon>Methanobacteriota</taxon>
        <taxon>Stenosarchaea group</taxon>
        <taxon>Methanomicrobia</taxon>
        <taxon>Methanosarcinales</taxon>
        <taxon>ANME-2 cluster</taxon>
        <taxon>Candidatus Methanogasteraceae</taxon>
        <taxon>Candidatus Methanogaster</taxon>
    </lineage>
</organism>
<proteinExistence type="predicted"/>